<reference evidence="2" key="1">
    <citation type="submission" date="2017-09" db="EMBL/GenBank/DDBJ databases">
        <title>Depth-based differentiation of microbial function through sediment-hosted aquifers and enrichment of novel symbionts in the deep terrestrial subsurface.</title>
        <authorList>
            <person name="Probst A.J."/>
            <person name="Ladd B."/>
            <person name="Jarett J.K."/>
            <person name="Geller-Mcgrath D.E."/>
            <person name="Sieber C.M.K."/>
            <person name="Emerson J.B."/>
            <person name="Anantharaman K."/>
            <person name="Thomas B.C."/>
            <person name="Malmstrom R."/>
            <person name="Stieglmeier M."/>
            <person name="Klingl A."/>
            <person name="Woyke T."/>
            <person name="Ryan C.M."/>
            <person name="Banfield J.F."/>
        </authorList>
    </citation>
    <scope>NUCLEOTIDE SEQUENCE [LARGE SCALE GENOMIC DNA]</scope>
</reference>
<sequence length="77" mass="9092">MKNKRAFITGIPASGKTYLAKRAALELGAVHVRVDDIREDLRENPEYKKWVDFYFSQDEKTYYTATNYEEQWKNLVA</sequence>
<gene>
    <name evidence="1" type="ORF">COY09_02515</name>
</gene>
<evidence type="ECO:0008006" key="3">
    <source>
        <dbReference type="Google" id="ProtNLM"/>
    </source>
</evidence>
<dbReference type="EMBL" id="PFOI01000042">
    <property type="protein sequence ID" value="PIZ70612.1"/>
    <property type="molecule type" value="Genomic_DNA"/>
</dbReference>
<dbReference type="Gene3D" id="3.40.50.300">
    <property type="entry name" value="P-loop containing nucleotide triphosphate hydrolases"/>
    <property type="match status" value="1"/>
</dbReference>
<evidence type="ECO:0000313" key="1">
    <source>
        <dbReference type="EMBL" id="PIZ70612.1"/>
    </source>
</evidence>
<dbReference type="AlphaFoldDB" id="A0A2M7UHB4"/>
<accession>A0A2M7UHB4</accession>
<evidence type="ECO:0000313" key="2">
    <source>
        <dbReference type="Proteomes" id="UP000231071"/>
    </source>
</evidence>
<name>A0A2M7UHB4_9BACT</name>
<proteinExistence type="predicted"/>
<feature type="non-terminal residue" evidence="1">
    <location>
        <position position="77"/>
    </location>
</feature>
<dbReference type="InterPro" id="IPR027417">
    <property type="entry name" value="P-loop_NTPase"/>
</dbReference>
<dbReference type="Pfam" id="PF13671">
    <property type="entry name" value="AAA_33"/>
    <property type="match status" value="1"/>
</dbReference>
<organism evidence="1 2">
    <name type="scientific">Candidatus Portnoybacteria bacterium CG_4_10_14_0_2_um_filter_39_11</name>
    <dbReference type="NCBI Taxonomy" id="1974797"/>
    <lineage>
        <taxon>Bacteria</taxon>
        <taxon>Candidatus Portnoyibacteriota</taxon>
    </lineage>
</organism>
<protein>
    <recommendedName>
        <fullName evidence="3">Shikimate kinase</fullName>
    </recommendedName>
</protein>
<comment type="caution">
    <text evidence="1">The sequence shown here is derived from an EMBL/GenBank/DDBJ whole genome shotgun (WGS) entry which is preliminary data.</text>
</comment>
<dbReference type="SUPFAM" id="SSF52540">
    <property type="entry name" value="P-loop containing nucleoside triphosphate hydrolases"/>
    <property type="match status" value="1"/>
</dbReference>
<dbReference type="Proteomes" id="UP000231071">
    <property type="component" value="Unassembled WGS sequence"/>
</dbReference>